<reference evidence="3" key="1">
    <citation type="journal article" date="2015" name="PLoS Genet.">
        <title>Genome Sequence and Transcriptome Analyses of Chrysochromulina tobin: Metabolic Tools for Enhanced Algal Fitness in the Prominent Order Prymnesiales (Haptophyceae).</title>
        <authorList>
            <person name="Hovde B.T."/>
            <person name="Deodato C.R."/>
            <person name="Hunsperger H.M."/>
            <person name="Ryken S.A."/>
            <person name="Yost W."/>
            <person name="Jha R.K."/>
            <person name="Patterson J."/>
            <person name="Monnat R.J. Jr."/>
            <person name="Barlow S.B."/>
            <person name="Starkenburg S.R."/>
            <person name="Cattolico R.A."/>
        </authorList>
    </citation>
    <scope>NUCLEOTIDE SEQUENCE</scope>
    <source>
        <strain evidence="3">CCMP291</strain>
    </source>
</reference>
<dbReference type="OrthoDB" id="10263751at2759"/>
<accession>A0A0M0J8N2</accession>
<dbReference type="PANTHER" id="PTHR46135:SF3">
    <property type="entry name" value="NME_NM23 FAMILY MEMBER 8"/>
    <property type="match status" value="1"/>
</dbReference>
<dbReference type="AlphaFoldDB" id="A0A0M0J8N2"/>
<dbReference type="PANTHER" id="PTHR46135">
    <property type="entry name" value="NME/NM23 FAMILY MEMBER 8"/>
    <property type="match status" value="1"/>
</dbReference>
<protein>
    <submittedName>
        <fullName evidence="2">Thioredoxin</fullName>
    </submittedName>
</protein>
<evidence type="ECO:0000313" key="2">
    <source>
        <dbReference type="EMBL" id="KOO22578.1"/>
    </source>
</evidence>
<dbReference type="InterPro" id="IPR036249">
    <property type="entry name" value="Thioredoxin-like_sf"/>
</dbReference>
<dbReference type="Pfam" id="PF00085">
    <property type="entry name" value="Thioredoxin"/>
    <property type="match status" value="1"/>
</dbReference>
<dbReference type="SUPFAM" id="SSF52833">
    <property type="entry name" value="Thioredoxin-like"/>
    <property type="match status" value="1"/>
</dbReference>
<dbReference type="InterPro" id="IPR051766">
    <property type="entry name" value="TXND_domain-containing"/>
</dbReference>
<feature type="domain" description="Thioredoxin" evidence="1">
    <location>
        <begin position="31"/>
        <end position="113"/>
    </location>
</feature>
<name>A0A0M0J8N2_9EUKA</name>
<dbReference type="Proteomes" id="UP000037460">
    <property type="component" value="Unassembled WGS sequence"/>
</dbReference>
<dbReference type="EMBL" id="JWZX01003269">
    <property type="protein sequence ID" value="KOO22578.1"/>
    <property type="molecule type" value="Genomic_DNA"/>
</dbReference>
<gene>
    <name evidence="2" type="ORF">Ctob_000049</name>
</gene>
<keyword evidence="3" id="KW-1185">Reference proteome</keyword>
<organism evidence="2 3">
    <name type="scientific">Chrysochromulina tobinii</name>
    <dbReference type="NCBI Taxonomy" id="1460289"/>
    <lineage>
        <taxon>Eukaryota</taxon>
        <taxon>Haptista</taxon>
        <taxon>Haptophyta</taxon>
        <taxon>Prymnesiophyceae</taxon>
        <taxon>Prymnesiales</taxon>
        <taxon>Chrysochromulinaceae</taxon>
        <taxon>Chrysochromulina</taxon>
    </lineage>
</organism>
<dbReference type="Gene3D" id="3.40.30.10">
    <property type="entry name" value="Glutaredoxin"/>
    <property type="match status" value="1"/>
</dbReference>
<dbReference type="InterPro" id="IPR013766">
    <property type="entry name" value="Thioredoxin_domain"/>
</dbReference>
<evidence type="ECO:0000259" key="1">
    <source>
        <dbReference type="Pfam" id="PF00085"/>
    </source>
</evidence>
<sequence length="136" mass="15407">MSKKKDEEEDIAKLIEDPAQFAKISGNDYEKDMLHVVEIFCTWCGPSDAVKSTYKRLAVELKGRKVKFYKMDAKLVPGFEKQALTSKPFFAIYKDGEIIEQVEGINTPLLEKFIGDTIPEGILEIEEEPAEGDEDD</sequence>
<proteinExistence type="predicted"/>
<evidence type="ECO:0000313" key="3">
    <source>
        <dbReference type="Proteomes" id="UP000037460"/>
    </source>
</evidence>
<comment type="caution">
    <text evidence="2">The sequence shown here is derived from an EMBL/GenBank/DDBJ whole genome shotgun (WGS) entry which is preliminary data.</text>
</comment>